<proteinExistence type="predicted"/>
<keyword evidence="2" id="KW-1185">Reference proteome</keyword>
<gene>
    <name evidence="1" type="ORF">MTAB308_4148</name>
</gene>
<dbReference type="AlphaFoldDB" id="A0A2U3NGJ4"/>
<dbReference type="Proteomes" id="UP000241595">
    <property type="component" value="Unassembled WGS sequence"/>
</dbReference>
<evidence type="ECO:0000313" key="2">
    <source>
        <dbReference type="Proteomes" id="UP000241595"/>
    </source>
</evidence>
<reference evidence="1 2" key="1">
    <citation type="submission" date="2017-01" db="EMBL/GenBank/DDBJ databases">
        <authorList>
            <consortium name="Urmite Genomes"/>
        </authorList>
    </citation>
    <scope>NUCLEOTIDE SEQUENCE [LARGE SCALE GENOMIC DNA]</scope>
    <source>
        <strain evidence="1 2">AB308</strain>
    </source>
</reference>
<protein>
    <submittedName>
        <fullName evidence="1">Mycobacterium terramassiliense ORFan</fullName>
    </submittedName>
</protein>
<dbReference type="OrthoDB" id="4762468at2"/>
<organism evidence="1 2">
    <name type="scientific">Mycobacterium terramassiliense</name>
    <dbReference type="NCBI Taxonomy" id="1841859"/>
    <lineage>
        <taxon>Bacteria</taxon>
        <taxon>Bacillati</taxon>
        <taxon>Actinomycetota</taxon>
        <taxon>Actinomycetes</taxon>
        <taxon>Mycobacteriales</taxon>
        <taxon>Mycobacteriaceae</taxon>
        <taxon>Mycobacterium</taxon>
    </lineage>
</organism>
<dbReference type="STRING" id="1841859.GCA_900157385_04149"/>
<dbReference type="EMBL" id="FTRV01000015">
    <property type="protein sequence ID" value="SPM30639.1"/>
    <property type="molecule type" value="Genomic_DNA"/>
</dbReference>
<dbReference type="RefSeq" id="WP_157900995.1">
    <property type="nucleotide sequence ID" value="NZ_LT717701.1"/>
</dbReference>
<sequence>MVSADRQLAQARLYPALSVRQETQAGTVVAPDHWVVVINNSGDPTAAFPPGTISRAAPLTPLKDLARRVRGFIVVDARSTFGAVLDVADELAAEEPDPEPTVIVVVDSGRVAGVSTPAELKNQLFRIRYASRGVALPGPITLPKIVRYCQYHETDELCGWTQHFAKRPPQMPPCSNPRQLSDHLFVW</sequence>
<accession>A0A2U3NGJ4</accession>
<name>A0A2U3NGJ4_9MYCO</name>
<evidence type="ECO:0000313" key="1">
    <source>
        <dbReference type="EMBL" id="SPM30639.1"/>
    </source>
</evidence>